<keyword evidence="6 8" id="KW-1133">Transmembrane helix</keyword>
<evidence type="ECO:0000313" key="10">
    <source>
        <dbReference type="EMBL" id="TCO57982.1"/>
    </source>
</evidence>
<evidence type="ECO:0000256" key="7">
    <source>
        <dbReference type="ARBA" id="ARBA00023136"/>
    </source>
</evidence>
<dbReference type="Gene3D" id="1.20.1720.10">
    <property type="entry name" value="Multidrug resistance protein D"/>
    <property type="match status" value="1"/>
</dbReference>
<dbReference type="OrthoDB" id="7375466at2"/>
<organism evidence="10 11">
    <name type="scientific">Actinocrispum wychmicini</name>
    <dbReference type="NCBI Taxonomy" id="1213861"/>
    <lineage>
        <taxon>Bacteria</taxon>
        <taxon>Bacillati</taxon>
        <taxon>Actinomycetota</taxon>
        <taxon>Actinomycetes</taxon>
        <taxon>Pseudonocardiales</taxon>
        <taxon>Pseudonocardiaceae</taxon>
        <taxon>Actinocrispum</taxon>
    </lineage>
</organism>
<feature type="transmembrane region" description="Helical" evidence="8">
    <location>
        <begin position="423"/>
        <end position="441"/>
    </location>
</feature>
<feature type="transmembrane region" description="Helical" evidence="8">
    <location>
        <begin position="219"/>
        <end position="236"/>
    </location>
</feature>
<comment type="caution">
    <text evidence="10">The sequence shown here is derived from an EMBL/GenBank/DDBJ whole genome shotgun (WGS) entry which is preliminary data.</text>
</comment>
<feature type="transmembrane region" description="Helical" evidence="8">
    <location>
        <begin position="383"/>
        <end position="402"/>
    </location>
</feature>
<dbReference type="EMBL" id="SLWS01000005">
    <property type="protein sequence ID" value="TCO57982.1"/>
    <property type="molecule type" value="Genomic_DNA"/>
</dbReference>
<name>A0A4R2JHY5_9PSEU</name>
<evidence type="ECO:0000256" key="6">
    <source>
        <dbReference type="ARBA" id="ARBA00022989"/>
    </source>
</evidence>
<gene>
    <name evidence="10" type="ORF">EV192_10544</name>
</gene>
<evidence type="ECO:0000259" key="9">
    <source>
        <dbReference type="PROSITE" id="PS50850"/>
    </source>
</evidence>
<evidence type="ECO:0000256" key="3">
    <source>
        <dbReference type="ARBA" id="ARBA00022448"/>
    </source>
</evidence>
<dbReference type="RefSeq" id="WP_132118399.1">
    <property type="nucleotide sequence ID" value="NZ_SLWS01000005.1"/>
</dbReference>
<keyword evidence="3" id="KW-0813">Transport</keyword>
<feature type="transmembrane region" description="Helical" evidence="8">
    <location>
        <begin position="287"/>
        <end position="311"/>
    </location>
</feature>
<dbReference type="InterPro" id="IPR036259">
    <property type="entry name" value="MFS_trans_sf"/>
</dbReference>
<dbReference type="SUPFAM" id="SSF103473">
    <property type="entry name" value="MFS general substrate transporter"/>
    <property type="match status" value="1"/>
</dbReference>
<evidence type="ECO:0000256" key="2">
    <source>
        <dbReference type="ARBA" id="ARBA00007520"/>
    </source>
</evidence>
<dbReference type="PANTHER" id="PTHR23501:SF197">
    <property type="entry name" value="COMD"/>
    <property type="match status" value="1"/>
</dbReference>
<keyword evidence="4" id="KW-1003">Cell membrane</keyword>
<dbReference type="Gene3D" id="1.20.1250.20">
    <property type="entry name" value="MFS general substrate transporter like domains"/>
    <property type="match status" value="1"/>
</dbReference>
<dbReference type="InterPro" id="IPR011701">
    <property type="entry name" value="MFS"/>
</dbReference>
<comment type="subcellular location">
    <subcellularLocation>
        <location evidence="1">Cell membrane</location>
        <topology evidence="1">Multi-pass membrane protein</topology>
    </subcellularLocation>
</comment>
<feature type="transmembrane region" description="Helical" evidence="8">
    <location>
        <begin position="186"/>
        <end position="207"/>
    </location>
</feature>
<dbReference type="InterPro" id="IPR004638">
    <property type="entry name" value="EmrB-like"/>
</dbReference>
<feature type="transmembrane region" description="Helical" evidence="8">
    <location>
        <begin position="352"/>
        <end position="371"/>
    </location>
</feature>
<feature type="transmembrane region" description="Helical" evidence="8">
    <location>
        <begin position="150"/>
        <end position="174"/>
    </location>
</feature>
<dbReference type="PROSITE" id="PS50850">
    <property type="entry name" value="MFS"/>
    <property type="match status" value="1"/>
</dbReference>
<evidence type="ECO:0000256" key="8">
    <source>
        <dbReference type="SAM" id="Phobius"/>
    </source>
</evidence>
<feature type="transmembrane region" description="Helical" evidence="8">
    <location>
        <begin position="61"/>
        <end position="80"/>
    </location>
</feature>
<evidence type="ECO:0000256" key="1">
    <source>
        <dbReference type="ARBA" id="ARBA00004651"/>
    </source>
</evidence>
<evidence type="ECO:0000256" key="4">
    <source>
        <dbReference type="ARBA" id="ARBA00022475"/>
    </source>
</evidence>
<dbReference type="NCBIfam" id="TIGR00711">
    <property type="entry name" value="efflux_EmrB"/>
    <property type="match status" value="1"/>
</dbReference>
<feature type="transmembrane region" description="Helical" evidence="8">
    <location>
        <begin position="323"/>
        <end position="340"/>
    </location>
</feature>
<dbReference type="CDD" id="cd17502">
    <property type="entry name" value="MFS_Azr1_MDR_like"/>
    <property type="match status" value="1"/>
</dbReference>
<feature type="transmembrane region" description="Helical" evidence="8">
    <location>
        <begin position="92"/>
        <end position="111"/>
    </location>
</feature>
<dbReference type="Pfam" id="PF07690">
    <property type="entry name" value="MFS_1"/>
    <property type="match status" value="1"/>
</dbReference>
<keyword evidence="5 8" id="KW-0812">Transmembrane</keyword>
<keyword evidence="11" id="KW-1185">Reference proteome</keyword>
<dbReference type="GO" id="GO:0022857">
    <property type="term" value="F:transmembrane transporter activity"/>
    <property type="evidence" value="ECO:0007669"/>
    <property type="project" value="InterPro"/>
</dbReference>
<keyword evidence="7 8" id="KW-0472">Membrane</keyword>
<dbReference type="FunFam" id="1.20.1720.10:FF:000004">
    <property type="entry name" value="EmrB/QacA family drug resistance transporter"/>
    <property type="match status" value="1"/>
</dbReference>
<feature type="domain" description="Major facilitator superfamily (MFS) profile" evidence="9">
    <location>
        <begin position="27"/>
        <end position="532"/>
    </location>
</feature>
<evidence type="ECO:0000256" key="5">
    <source>
        <dbReference type="ARBA" id="ARBA00022692"/>
    </source>
</evidence>
<sequence length="557" mass="58269">MSDQATAAAGAAPARAGALSHRQILTILSGLMLGMLLAALDQTIMGSAMKTIADQLHGQTLQAWATTAYLITATISTPLYGKLSDIFGRKPMYLTAISVFLAGSLLSGIASSMYELAAFRAVQGLGAGGLMSLALAIIADITSPRERSRYTGYFMGVWGLSSVAGPLIGGLFAGLDTFAGITGWRWVFLLNVPIALLAMVVVTKFLNVPHNKVTQRIDFWGAGALVLGLVPLLIVAEQGREWGWGSGASIAMYVIGAVGLVAFVVVEKLMGDAALLPMRLFRRPVFSMVNVINFIMGIGMFGMMMSLPLYLQIVKGATPTESGLMSLPMMFGIMVSAMSSGRITSRTGRYRVFPIVGLGATAAALFLFAQITTTTPLPLTMSIMFLAGIGLGLCMQSLLLAIQADVPAKDMGVATSSATFFRSIGGTVGTAVFLSILFGVVGDRIAAAFASARTDPAFIAAMQNPANAGAVKSIQGGAGLDLNDTTFLAHMDPALSRPILDGFASSLDTVFTVGGIVLLVAFALIWFVKEVPLSNKSGIQRAAAEEDKDAVPAVAMH</sequence>
<feature type="transmembrane region" description="Helical" evidence="8">
    <location>
        <begin position="242"/>
        <end position="266"/>
    </location>
</feature>
<comment type="similarity">
    <text evidence="2">Belongs to the major facilitator superfamily. TCR/Tet family.</text>
</comment>
<dbReference type="InterPro" id="IPR001958">
    <property type="entry name" value="Tet-R_TetA/multi-R_MdtG-like"/>
</dbReference>
<accession>A0A4R2JHY5</accession>
<dbReference type="PRINTS" id="PR01035">
    <property type="entry name" value="TCRTETA"/>
</dbReference>
<dbReference type="GO" id="GO:0005886">
    <property type="term" value="C:plasma membrane"/>
    <property type="evidence" value="ECO:0007669"/>
    <property type="project" value="UniProtKB-SubCell"/>
</dbReference>
<feature type="transmembrane region" description="Helical" evidence="8">
    <location>
        <begin position="117"/>
        <end position="138"/>
    </location>
</feature>
<feature type="transmembrane region" description="Helical" evidence="8">
    <location>
        <begin position="24"/>
        <end position="41"/>
    </location>
</feature>
<proteinExistence type="inferred from homology"/>
<dbReference type="PANTHER" id="PTHR23501">
    <property type="entry name" value="MAJOR FACILITATOR SUPERFAMILY"/>
    <property type="match status" value="1"/>
</dbReference>
<dbReference type="InterPro" id="IPR020846">
    <property type="entry name" value="MFS_dom"/>
</dbReference>
<reference evidence="10 11" key="1">
    <citation type="submission" date="2019-03" db="EMBL/GenBank/DDBJ databases">
        <title>Genomic Encyclopedia of Type Strains, Phase IV (KMG-IV): sequencing the most valuable type-strain genomes for metagenomic binning, comparative biology and taxonomic classification.</title>
        <authorList>
            <person name="Goeker M."/>
        </authorList>
    </citation>
    <scope>NUCLEOTIDE SEQUENCE [LARGE SCALE GENOMIC DNA]</scope>
    <source>
        <strain evidence="10 11">DSM 45934</strain>
    </source>
</reference>
<protein>
    <submittedName>
        <fullName evidence="10">EmrB/QacA subfamily drug resistance transporter</fullName>
    </submittedName>
</protein>
<feature type="transmembrane region" description="Helical" evidence="8">
    <location>
        <begin position="510"/>
        <end position="528"/>
    </location>
</feature>
<dbReference type="AlphaFoldDB" id="A0A4R2JHY5"/>
<dbReference type="Proteomes" id="UP000295680">
    <property type="component" value="Unassembled WGS sequence"/>
</dbReference>
<evidence type="ECO:0000313" key="11">
    <source>
        <dbReference type="Proteomes" id="UP000295680"/>
    </source>
</evidence>